<dbReference type="SMART" id="SM01134">
    <property type="entry name" value="DeoRC"/>
    <property type="match status" value="1"/>
</dbReference>
<sequence length="204" mass="22851">MIKREHGYAILHNEDDITGRLAYHYASKMKIAKRAVELVNDGDTIMIENGSCCALLALELAATKKNLTIVTNSTYIARSLRQRQSSFQIVILGGLYQTDSECLVGPMVRTDAENYNVELFFIGTDGYNSRSGFANKDQMRAQAVRDMANSCDKLVILTESEKFNLHSTIPLNIKNKAQLLITDDKIAKDTLDELMQKDIEVLVV</sequence>
<dbReference type="Proteomes" id="UP000559117">
    <property type="component" value="Unassembled WGS sequence"/>
</dbReference>
<reference evidence="3 4" key="1">
    <citation type="submission" date="2020-08" db="EMBL/GenBank/DDBJ databases">
        <title>Genomic Encyclopedia of Type Strains, Phase IV (KMG-IV): sequencing the most valuable type-strain genomes for metagenomic binning, comparative biology and taxonomic classification.</title>
        <authorList>
            <person name="Goeker M."/>
        </authorList>
    </citation>
    <scope>NUCLEOTIDE SEQUENCE [LARGE SCALE GENOMIC DNA]</scope>
    <source>
        <strain evidence="3 4">DSM 24661</strain>
    </source>
</reference>
<dbReference type="AlphaFoldDB" id="A0A840UNK7"/>
<evidence type="ECO:0000256" key="1">
    <source>
        <dbReference type="ARBA" id="ARBA00022491"/>
    </source>
</evidence>
<dbReference type="EMBL" id="JACHFH010000051">
    <property type="protein sequence ID" value="MBB5337467.1"/>
    <property type="molecule type" value="Genomic_DNA"/>
</dbReference>
<proteinExistence type="predicted"/>
<dbReference type="InterPro" id="IPR050313">
    <property type="entry name" value="Carb_Metab_HTH_regulators"/>
</dbReference>
<comment type="caution">
    <text evidence="3">The sequence shown here is derived from an EMBL/GenBank/DDBJ whole genome shotgun (WGS) entry which is preliminary data.</text>
</comment>
<feature type="domain" description="DeoR-like transcriptional repressor C-terminal sensor" evidence="2">
    <location>
        <begin position="24"/>
        <end position="183"/>
    </location>
</feature>
<evidence type="ECO:0000313" key="4">
    <source>
        <dbReference type="Proteomes" id="UP000559117"/>
    </source>
</evidence>
<accession>A0A840UNK7</accession>
<evidence type="ECO:0000259" key="2">
    <source>
        <dbReference type="Pfam" id="PF00455"/>
    </source>
</evidence>
<dbReference type="InterPro" id="IPR037171">
    <property type="entry name" value="NagB/RpiA_transferase-like"/>
</dbReference>
<evidence type="ECO:0000313" key="3">
    <source>
        <dbReference type="EMBL" id="MBB5337467.1"/>
    </source>
</evidence>
<gene>
    <name evidence="3" type="ORF">HNR32_002629</name>
</gene>
<dbReference type="PANTHER" id="PTHR30363">
    <property type="entry name" value="HTH-TYPE TRANSCRIPTIONAL REGULATOR SRLR-RELATED"/>
    <property type="match status" value="1"/>
</dbReference>
<dbReference type="InterPro" id="IPR014036">
    <property type="entry name" value="DeoR-like_C"/>
</dbReference>
<keyword evidence="1" id="KW-0678">Repressor</keyword>
<name>A0A840UNK7_9FIRM</name>
<protein>
    <submittedName>
        <fullName evidence="3">DeoR/GlpR family transcriptional regulator of sugar metabolism</fullName>
    </submittedName>
</protein>
<organism evidence="3 4">
    <name type="scientific">Pectinatus brassicae</name>
    <dbReference type="NCBI Taxonomy" id="862415"/>
    <lineage>
        <taxon>Bacteria</taxon>
        <taxon>Bacillati</taxon>
        <taxon>Bacillota</taxon>
        <taxon>Negativicutes</taxon>
        <taxon>Selenomonadales</taxon>
        <taxon>Selenomonadaceae</taxon>
        <taxon>Pectinatus</taxon>
    </lineage>
</organism>
<dbReference type="Pfam" id="PF00455">
    <property type="entry name" value="DeoRC"/>
    <property type="match status" value="1"/>
</dbReference>
<dbReference type="PANTHER" id="PTHR30363:SF4">
    <property type="entry name" value="GLYCEROL-3-PHOSPHATE REGULON REPRESSOR"/>
    <property type="match status" value="1"/>
</dbReference>
<keyword evidence="4" id="KW-1185">Reference proteome</keyword>
<dbReference type="Gene3D" id="3.40.50.1360">
    <property type="match status" value="1"/>
</dbReference>
<dbReference type="SUPFAM" id="SSF100950">
    <property type="entry name" value="NagB/RpiA/CoA transferase-like"/>
    <property type="match status" value="1"/>
</dbReference>